<dbReference type="InterPro" id="IPR008269">
    <property type="entry name" value="Lon_proteolytic"/>
</dbReference>
<keyword evidence="2 3" id="KW-0720">Serine protease</keyword>
<comment type="catalytic activity">
    <reaction evidence="3">
        <text>Hydrolysis of proteins in presence of ATP.</text>
        <dbReference type="EC" id="3.4.21.53"/>
    </reaction>
</comment>
<feature type="domain" description="Lon proteolytic" evidence="4">
    <location>
        <begin position="5"/>
        <end position="202"/>
    </location>
</feature>
<proteinExistence type="inferred from homology"/>
<dbReference type="GO" id="GO:0004252">
    <property type="term" value="F:serine-type endopeptidase activity"/>
    <property type="evidence" value="ECO:0007669"/>
    <property type="project" value="UniProtKB-UniRule"/>
</dbReference>
<name>F9QC60_9PAST</name>
<keyword evidence="1 3" id="KW-0378">Hydrolase</keyword>
<feature type="active site" evidence="3">
    <location>
        <position position="97"/>
    </location>
</feature>
<dbReference type="STRING" id="1035188.HMPREF9952_1068"/>
<evidence type="ECO:0000313" key="6">
    <source>
        <dbReference type="Proteomes" id="UP000006235"/>
    </source>
</evidence>
<dbReference type="EC" id="3.4.21.53" evidence="3"/>
<gene>
    <name evidence="5" type="ORF">HMPREF9952_1068</name>
</gene>
<dbReference type="GO" id="GO:0006508">
    <property type="term" value="P:proteolysis"/>
    <property type="evidence" value="ECO:0007669"/>
    <property type="project" value="UniProtKB-KW"/>
</dbReference>
<evidence type="ECO:0000313" key="5">
    <source>
        <dbReference type="EMBL" id="EGV04843.1"/>
    </source>
</evidence>
<dbReference type="InterPro" id="IPR020568">
    <property type="entry name" value="Ribosomal_Su5_D2-typ_SF"/>
</dbReference>
<feature type="active site" evidence="3">
    <location>
        <position position="140"/>
    </location>
</feature>
<dbReference type="GO" id="GO:0004176">
    <property type="term" value="F:ATP-dependent peptidase activity"/>
    <property type="evidence" value="ECO:0007669"/>
    <property type="project" value="UniProtKB-UniRule"/>
</dbReference>
<evidence type="ECO:0000256" key="2">
    <source>
        <dbReference type="ARBA" id="ARBA00022825"/>
    </source>
</evidence>
<dbReference type="InterPro" id="IPR008268">
    <property type="entry name" value="Peptidase_S16_AS"/>
</dbReference>
<evidence type="ECO:0000256" key="1">
    <source>
        <dbReference type="ARBA" id="ARBA00022801"/>
    </source>
</evidence>
<comment type="caution">
    <text evidence="5">The sequence shown here is derived from an EMBL/GenBank/DDBJ whole genome shotgun (WGS) entry which is preliminary data.</text>
</comment>
<keyword evidence="3 5" id="KW-0645">Protease</keyword>
<dbReference type="Pfam" id="PF05362">
    <property type="entry name" value="Lon_C"/>
    <property type="match status" value="1"/>
</dbReference>
<reference evidence="5 6" key="1">
    <citation type="submission" date="2011-07" db="EMBL/GenBank/DDBJ databases">
        <authorList>
            <person name="Harkins D.M."/>
            <person name="Madupu R."/>
            <person name="Durkin A.S."/>
            <person name="Torralba M."/>
            <person name="Methe B."/>
            <person name="Sutton G.G."/>
            <person name="Nelson K.E."/>
        </authorList>
    </citation>
    <scope>NUCLEOTIDE SEQUENCE [LARGE SCALE GENOMIC DNA]</scope>
    <source>
        <strain evidence="5 6">HK 85</strain>
    </source>
</reference>
<accession>F9QC60</accession>
<dbReference type="InterPro" id="IPR027065">
    <property type="entry name" value="Lon_Prtase"/>
</dbReference>
<evidence type="ECO:0000256" key="3">
    <source>
        <dbReference type="PROSITE-ProRule" id="PRU01122"/>
    </source>
</evidence>
<dbReference type="GO" id="GO:0005524">
    <property type="term" value="F:ATP binding"/>
    <property type="evidence" value="ECO:0007669"/>
    <property type="project" value="InterPro"/>
</dbReference>
<dbReference type="GO" id="GO:0030163">
    <property type="term" value="P:protein catabolic process"/>
    <property type="evidence" value="ECO:0007669"/>
    <property type="project" value="InterPro"/>
</dbReference>
<dbReference type="PROSITE" id="PS51786">
    <property type="entry name" value="LON_PROTEOLYTIC"/>
    <property type="match status" value="1"/>
</dbReference>
<dbReference type="PANTHER" id="PTHR10046">
    <property type="entry name" value="ATP DEPENDENT LON PROTEASE FAMILY MEMBER"/>
    <property type="match status" value="1"/>
</dbReference>
<sequence length="243" mass="26566">METDGEIVGQINGLSVIEYPGTPVCFGEPSRISCLVQFGDGEVVDVERKNELAGNLHGKGMMISEACLAGILDLPSQLPFSASLVFEQSYGEIDGDSASLAIFSVLISALADLPLPQNIAITGTIDQFGLVHAVGGVNDKIEGFFTICQRRGLTGKQGVIIPATTIQQLSLSNDVVEAVKNEQFFIYPVEDIYQTASILFDRDLLEEKEDYAKDKEPISRLIQKRIAFRSETPKKGWLDFFKS</sequence>
<comment type="similarity">
    <text evidence="3">Belongs to the peptidase S16 family.</text>
</comment>
<dbReference type="PROSITE" id="PS01046">
    <property type="entry name" value="LON_SER"/>
    <property type="match status" value="1"/>
</dbReference>
<dbReference type="SUPFAM" id="SSF54211">
    <property type="entry name" value="Ribosomal protein S5 domain 2-like"/>
    <property type="match status" value="1"/>
</dbReference>
<dbReference type="Proteomes" id="UP000006235">
    <property type="component" value="Unassembled WGS sequence"/>
</dbReference>
<dbReference type="EMBL" id="AFUV01000025">
    <property type="protein sequence ID" value="EGV04843.1"/>
    <property type="molecule type" value="Genomic_DNA"/>
</dbReference>
<dbReference type="InterPro" id="IPR014721">
    <property type="entry name" value="Ribsml_uS5_D2-typ_fold_subgr"/>
</dbReference>
<dbReference type="AlphaFoldDB" id="F9QC60"/>
<evidence type="ECO:0000259" key="4">
    <source>
        <dbReference type="PROSITE" id="PS51786"/>
    </source>
</evidence>
<dbReference type="PRINTS" id="PR00830">
    <property type="entry name" value="ENDOLAPTASE"/>
</dbReference>
<organism evidence="5 6">
    <name type="scientific">Haemophilus pittmaniae HK 85</name>
    <dbReference type="NCBI Taxonomy" id="1035188"/>
    <lineage>
        <taxon>Bacteria</taxon>
        <taxon>Pseudomonadati</taxon>
        <taxon>Pseudomonadota</taxon>
        <taxon>Gammaproteobacteria</taxon>
        <taxon>Pasteurellales</taxon>
        <taxon>Pasteurellaceae</taxon>
        <taxon>Haemophilus</taxon>
    </lineage>
</organism>
<protein>
    <recommendedName>
        <fullName evidence="3">endopeptidase La</fullName>
        <ecNumber evidence="3">3.4.21.53</ecNumber>
    </recommendedName>
</protein>
<dbReference type="Gene3D" id="3.30.230.10">
    <property type="match status" value="1"/>
</dbReference>